<dbReference type="EMBL" id="VITF01000001">
    <property type="protein sequence ID" value="TWA74152.1"/>
    <property type="molecule type" value="Genomic_DNA"/>
</dbReference>
<dbReference type="AlphaFoldDB" id="A0A560BNG6"/>
<dbReference type="Proteomes" id="UP000316083">
    <property type="component" value="Unassembled WGS sequence"/>
</dbReference>
<evidence type="ECO:0000256" key="1">
    <source>
        <dbReference type="SAM" id="MobiDB-lite"/>
    </source>
</evidence>
<protein>
    <submittedName>
        <fullName evidence="2">Uncharacterized protein</fullName>
    </submittedName>
</protein>
<comment type="caution">
    <text evidence="2">The sequence shown here is derived from an EMBL/GenBank/DDBJ whole genome shotgun (WGS) entry which is preliminary data.</text>
</comment>
<evidence type="ECO:0000313" key="2">
    <source>
        <dbReference type="EMBL" id="TWA74152.1"/>
    </source>
</evidence>
<organism evidence="2 3">
    <name type="scientific">Azospirillum brasilense</name>
    <dbReference type="NCBI Taxonomy" id="192"/>
    <lineage>
        <taxon>Bacteria</taxon>
        <taxon>Pseudomonadati</taxon>
        <taxon>Pseudomonadota</taxon>
        <taxon>Alphaproteobacteria</taxon>
        <taxon>Rhodospirillales</taxon>
        <taxon>Azospirillaceae</taxon>
        <taxon>Azospirillum</taxon>
    </lineage>
</organism>
<feature type="region of interest" description="Disordered" evidence="1">
    <location>
        <begin position="1"/>
        <end position="23"/>
    </location>
</feature>
<gene>
    <name evidence="2" type="ORF">FBZ82_101167</name>
</gene>
<evidence type="ECO:0000313" key="3">
    <source>
        <dbReference type="Proteomes" id="UP000316083"/>
    </source>
</evidence>
<dbReference type="RefSeq" id="WP_145671811.1">
    <property type="nucleotide sequence ID" value="NZ_VITF01000001.1"/>
</dbReference>
<accession>A0A560BNG6</accession>
<reference evidence="2 3" key="1">
    <citation type="submission" date="2019-06" db="EMBL/GenBank/DDBJ databases">
        <title>Genomic Encyclopedia of Type Strains, Phase IV (KMG-V): Genome sequencing to study the core and pangenomes of soil and plant-associated prokaryotes.</title>
        <authorList>
            <person name="Whitman W."/>
        </authorList>
    </citation>
    <scope>NUCLEOTIDE SEQUENCE [LARGE SCALE GENOMIC DNA]</scope>
    <source>
        <strain evidence="2 3">BR 11796</strain>
    </source>
</reference>
<name>A0A560BNG6_AZOBR</name>
<proteinExistence type="predicted"/>
<sequence>MSNTTPMRDQIRKRARPHAGGWAWDHGDIRAWSKEHPAHPPAANSNAPSWRAEWAEVVRRASA</sequence>